<dbReference type="Gene3D" id="3.90.700.10">
    <property type="entry name" value="Succinate dehydrogenase/fumarate reductase flavoprotein, catalytic domain"/>
    <property type="match status" value="1"/>
</dbReference>
<dbReference type="InterPro" id="IPR050315">
    <property type="entry name" value="FAD-oxidoreductase_2"/>
</dbReference>
<dbReference type="InterPro" id="IPR003953">
    <property type="entry name" value="FAD-dep_OxRdtase_2_FAD-bd"/>
</dbReference>
<comment type="caution">
    <text evidence="6">The sequence shown here is derived from an EMBL/GenBank/DDBJ whole genome shotgun (WGS) entry which is preliminary data.</text>
</comment>
<evidence type="ECO:0000313" key="6">
    <source>
        <dbReference type="EMBL" id="MCX2937702.1"/>
    </source>
</evidence>
<dbReference type="SUPFAM" id="SSF51905">
    <property type="entry name" value="FAD/NAD(P)-binding domain"/>
    <property type="match status" value="1"/>
</dbReference>
<organism evidence="6 7">
    <name type="scientific">Mycobacterium pinniadriaticum</name>
    <dbReference type="NCBI Taxonomy" id="2994102"/>
    <lineage>
        <taxon>Bacteria</taxon>
        <taxon>Bacillati</taxon>
        <taxon>Actinomycetota</taxon>
        <taxon>Actinomycetes</taxon>
        <taxon>Mycobacteriales</taxon>
        <taxon>Mycobacteriaceae</taxon>
        <taxon>Mycobacterium</taxon>
    </lineage>
</organism>
<accession>A0ABT3SFP5</accession>
<evidence type="ECO:0000259" key="5">
    <source>
        <dbReference type="Pfam" id="PF00890"/>
    </source>
</evidence>
<keyword evidence="2" id="KW-0285">Flavoprotein</keyword>
<gene>
    <name evidence="6" type="ORF">ORI27_13410</name>
</gene>
<dbReference type="EMBL" id="JAPJDO010000010">
    <property type="protein sequence ID" value="MCX2937702.1"/>
    <property type="molecule type" value="Genomic_DNA"/>
</dbReference>
<evidence type="ECO:0000256" key="3">
    <source>
        <dbReference type="ARBA" id="ARBA00022827"/>
    </source>
</evidence>
<feature type="domain" description="FAD-dependent oxidoreductase 2 FAD-binding" evidence="5">
    <location>
        <begin position="9"/>
        <end position="501"/>
    </location>
</feature>
<keyword evidence="7" id="KW-1185">Reference proteome</keyword>
<comment type="cofactor">
    <cofactor evidence="1">
        <name>FAD</name>
        <dbReference type="ChEBI" id="CHEBI:57692"/>
    </cofactor>
</comment>
<evidence type="ECO:0000313" key="7">
    <source>
        <dbReference type="Proteomes" id="UP001300745"/>
    </source>
</evidence>
<proteinExistence type="predicted"/>
<dbReference type="Proteomes" id="UP001300745">
    <property type="component" value="Unassembled WGS sequence"/>
</dbReference>
<dbReference type="Pfam" id="PF00890">
    <property type="entry name" value="FAD_binding_2"/>
    <property type="match status" value="1"/>
</dbReference>
<dbReference type="NCBIfam" id="NF005513">
    <property type="entry name" value="PRK07121.1-6"/>
    <property type="match status" value="1"/>
</dbReference>
<reference evidence="6 7" key="1">
    <citation type="submission" date="2022-11" db="EMBL/GenBank/DDBJ databases">
        <title>Mycobacterium sp. nov.</title>
        <authorList>
            <person name="Papic B."/>
            <person name="Spicic S."/>
            <person name="Duvnjak S."/>
        </authorList>
    </citation>
    <scope>NUCLEOTIDE SEQUENCE [LARGE SCALE GENOMIC DNA]</scope>
    <source>
        <strain evidence="6 7">CVI_P4</strain>
    </source>
</reference>
<evidence type="ECO:0000256" key="2">
    <source>
        <dbReference type="ARBA" id="ARBA00022630"/>
    </source>
</evidence>
<dbReference type="RefSeq" id="WP_265997356.1">
    <property type="nucleotide sequence ID" value="NZ_JAPJDN010000010.1"/>
</dbReference>
<dbReference type="PANTHER" id="PTHR43400:SF10">
    <property type="entry name" value="3-OXOSTEROID 1-DEHYDROGENASE"/>
    <property type="match status" value="1"/>
</dbReference>
<sequence>MSESGWDFDVIVVGFGMAGACAAISAAESGAKVLVIDRGLGGGASALSGGIVYAGGGTPYQQQAGFEDSPDNMFDYLHQEVEGVVDDETLRRFCDGSVDQLAWLEKHGARFASSLCDYKTSYPTDRHYLYYSGNEKAYPYNRNAIPAPRGHRQIAPGMSSGRVLWEAMRDAALASGVTFAPMTRAERLEFTAAGEITGISCRTVGDAGSWHSRLSRRLTRASVKLINWVPPIGQLINRQADAVWRRAAETRSFTAPAVVLAAGGFIFNRDMVRRHAPAHVLVSPLGTAGDDGSGILLGLSAGGSAEFLDRVTAWRFISPPSAMIEGVAVGLSGARIANEDLYGATHARAMIRDYSGKGFLVLDSRMWDRAKSQFFSQTQLFQRAMMAPVFAGAHRKADTLAGLAAKLGVSQTGLSATVDAYNAAIRDGREDPLHKAAEVCTPIQQPPFYGIDISLKPSPLDFVPGLTLGGLTVDSASGQVRRVDGTSIPGLYAAGRNAVGVCSNSYVSGLSLADCVFSGRRAGEHAARTRAGTATGHG</sequence>
<name>A0ABT3SFP5_9MYCO</name>
<keyword evidence="4" id="KW-0560">Oxidoreductase</keyword>
<dbReference type="InterPro" id="IPR027477">
    <property type="entry name" value="Succ_DH/fumarate_Rdtase_cat_sf"/>
</dbReference>
<protein>
    <submittedName>
        <fullName evidence="6">FAD-binding protein</fullName>
    </submittedName>
</protein>
<keyword evidence="3" id="KW-0274">FAD</keyword>
<dbReference type="Gene3D" id="3.50.50.60">
    <property type="entry name" value="FAD/NAD(P)-binding domain"/>
    <property type="match status" value="2"/>
</dbReference>
<evidence type="ECO:0000256" key="1">
    <source>
        <dbReference type="ARBA" id="ARBA00001974"/>
    </source>
</evidence>
<evidence type="ECO:0000256" key="4">
    <source>
        <dbReference type="ARBA" id="ARBA00023002"/>
    </source>
</evidence>
<dbReference type="NCBIfam" id="NF005511">
    <property type="entry name" value="PRK07121.1-4"/>
    <property type="match status" value="1"/>
</dbReference>
<dbReference type="PANTHER" id="PTHR43400">
    <property type="entry name" value="FUMARATE REDUCTASE"/>
    <property type="match status" value="1"/>
</dbReference>
<dbReference type="SUPFAM" id="SSF56425">
    <property type="entry name" value="Succinate dehydrogenase/fumarate reductase flavoprotein, catalytic domain"/>
    <property type="match status" value="1"/>
</dbReference>
<dbReference type="InterPro" id="IPR036188">
    <property type="entry name" value="FAD/NAD-bd_sf"/>
</dbReference>